<proteinExistence type="predicted"/>
<dbReference type="Proteomes" id="UP000596660">
    <property type="component" value="Unplaced"/>
</dbReference>
<name>A0A803N5J8_CHEQI</name>
<evidence type="ECO:0000313" key="2">
    <source>
        <dbReference type="EnsemblPlants" id="AUR62040871-RA:cds"/>
    </source>
</evidence>
<evidence type="ECO:0000256" key="1">
    <source>
        <dbReference type="SAM" id="MobiDB-lite"/>
    </source>
</evidence>
<keyword evidence="3" id="KW-1185">Reference proteome</keyword>
<protein>
    <submittedName>
        <fullName evidence="2">Uncharacterized protein</fullName>
    </submittedName>
</protein>
<accession>A0A803N5J8</accession>
<feature type="region of interest" description="Disordered" evidence="1">
    <location>
        <begin position="1"/>
        <end position="58"/>
    </location>
</feature>
<sequence>MEEETEPIPQRKLTVTLRDASSPEADSKVRTDQVANIEKPPSKERKSVISARSGASSKNDVVPALTGDFIEIPHVRIPDEVAEALTVPFGAAGEPWCPRINVNRGESITCDDPSTGGSMGWRMLKDLATPSDRPVNRVAAPCG</sequence>
<evidence type="ECO:0000313" key="3">
    <source>
        <dbReference type="Proteomes" id="UP000596660"/>
    </source>
</evidence>
<organism evidence="2 3">
    <name type="scientific">Chenopodium quinoa</name>
    <name type="common">Quinoa</name>
    <dbReference type="NCBI Taxonomy" id="63459"/>
    <lineage>
        <taxon>Eukaryota</taxon>
        <taxon>Viridiplantae</taxon>
        <taxon>Streptophyta</taxon>
        <taxon>Embryophyta</taxon>
        <taxon>Tracheophyta</taxon>
        <taxon>Spermatophyta</taxon>
        <taxon>Magnoliopsida</taxon>
        <taxon>eudicotyledons</taxon>
        <taxon>Gunneridae</taxon>
        <taxon>Pentapetalae</taxon>
        <taxon>Caryophyllales</taxon>
        <taxon>Chenopodiaceae</taxon>
        <taxon>Chenopodioideae</taxon>
        <taxon>Atripliceae</taxon>
        <taxon>Chenopodium</taxon>
    </lineage>
</organism>
<dbReference type="Gramene" id="AUR62040871-RA">
    <property type="protein sequence ID" value="AUR62040871-RA:cds"/>
    <property type="gene ID" value="AUR62040871"/>
</dbReference>
<reference evidence="2" key="2">
    <citation type="submission" date="2021-03" db="UniProtKB">
        <authorList>
            <consortium name="EnsemblPlants"/>
        </authorList>
    </citation>
    <scope>IDENTIFICATION</scope>
</reference>
<reference evidence="2" key="1">
    <citation type="journal article" date="2017" name="Nature">
        <title>The genome of Chenopodium quinoa.</title>
        <authorList>
            <person name="Jarvis D.E."/>
            <person name="Ho Y.S."/>
            <person name="Lightfoot D.J."/>
            <person name="Schmoeckel S.M."/>
            <person name="Li B."/>
            <person name="Borm T.J.A."/>
            <person name="Ohyanagi H."/>
            <person name="Mineta K."/>
            <person name="Michell C.T."/>
            <person name="Saber N."/>
            <person name="Kharbatia N.M."/>
            <person name="Rupper R.R."/>
            <person name="Sharp A.R."/>
            <person name="Dally N."/>
            <person name="Boughton B.A."/>
            <person name="Woo Y.H."/>
            <person name="Gao G."/>
            <person name="Schijlen E.G.W.M."/>
            <person name="Guo X."/>
            <person name="Momin A.A."/>
            <person name="Negrao S."/>
            <person name="Al-Babili S."/>
            <person name="Gehring C."/>
            <person name="Roessner U."/>
            <person name="Jung C."/>
            <person name="Murphy K."/>
            <person name="Arold S.T."/>
            <person name="Gojobori T."/>
            <person name="van der Linden C.G."/>
            <person name="van Loo E.N."/>
            <person name="Jellen E.N."/>
            <person name="Maughan P.J."/>
            <person name="Tester M."/>
        </authorList>
    </citation>
    <scope>NUCLEOTIDE SEQUENCE [LARGE SCALE GENOMIC DNA]</scope>
    <source>
        <strain evidence="2">cv. PI 614886</strain>
    </source>
</reference>
<dbReference type="AlphaFoldDB" id="A0A803N5J8"/>
<dbReference type="EnsemblPlants" id="AUR62040871-RA">
    <property type="protein sequence ID" value="AUR62040871-RA:cds"/>
    <property type="gene ID" value="AUR62040871"/>
</dbReference>